<evidence type="ECO:0000313" key="9">
    <source>
        <dbReference type="EMBL" id="GAA0713171.1"/>
    </source>
</evidence>
<dbReference type="Pfam" id="PF02569">
    <property type="entry name" value="Pantoate_ligase"/>
    <property type="match status" value="1"/>
</dbReference>
<evidence type="ECO:0000256" key="2">
    <source>
        <dbReference type="ARBA" id="ARBA00009256"/>
    </source>
</evidence>
<comment type="caution">
    <text evidence="8">Lacks conserved residue(s) required for the propagation of feature annotation.</text>
</comment>
<comment type="catalytic activity">
    <reaction evidence="7 8">
        <text>(R)-pantoate + beta-alanine + ATP = (R)-pantothenate + AMP + diphosphate + H(+)</text>
        <dbReference type="Rhea" id="RHEA:10912"/>
        <dbReference type="ChEBI" id="CHEBI:15378"/>
        <dbReference type="ChEBI" id="CHEBI:15980"/>
        <dbReference type="ChEBI" id="CHEBI:29032"/>
        <dbReference type="ChEBI" id="CHEBI:30616"/>
        <dbReference type="ChEBI" id="CHEBI:33019"/>
        <dbReference type="ChEBI" id="CHEBI:57966"/>
        <dbReference type="ChEBI" id="CHEBI:456215"/>
        <dbReference type="EC" id="6.3.2.1"/>
    </reaction>
</comment>
<comment type="similarity">
    <text evidence="2 8">Belongs to the pantothenate synthetase family.</text>
</comment>
<dbReference type="EMBL" id="BAAAGE010000001">
    <property type="protein sequence ID" value="GAA0713171.1"/>
    <property type="molecule type" value="Genomic_DNA"/>
</dbReference>
<dbReference type="GO" id="GO:0016874">
    <property type="term" value="F:ligase activity"/>
    <property type="evidence" value="ECO:0007669"/>
    <property type="project" value="UniProtKB-KW"/>
</dbReference>
<comment type="pathway">
    <text evidence="1 8">Cofactor biosynthesis; (R)-pantothenate biosynthesis; (R)-pantothenate from (R)-pantoate and beta-alanine: step 1/1.</text>
</comment>
<comment type="subcellular location">
    <subcellularLocation>
        <location evidence="8">Cytoplasm</location>
    </subcellularLocation>
</comment>
<feature type="binding site" evidence="8">
    <location>
        <begin position="187"/>
        <end position="190"/>
    </location>
    <ligand>
        <name>ATP</name>
        <dbReference type="ChEBI" id="CHEBI:30616"/>
    </ligand>
</feature>
<keyword evidence="8" id="KW-0963">Cytoplasm</keyword>
<dbReference type="InterPro" id="IPR014729">
    <property type="entry name" value="Rossmann-like_a/b/a_fold"/>
</dbReference>
<dbReference type="HAMAP" id="MF_00158">
    <property type="entry name" value="PanC"/>
    <property type="match status" value="1"/>
</dbReference>
<dbReference type="RefSeq" id="WP_343910106.1">
    <property type="nucleotide sequence ID" value="NZ_BAAAGE010000001.1"/>
</dbReference>
<feature type="active site" description="Proton donor" evidence="8">
    <location>
        <position position="37"/>
    </location>
</feature>
<dbReference type="InterPro" id="IPR003721">
    <property type="entry name" value="Pantoate_ligase"/>
</dbReference>
<sequence length="283" mass="32205">MRVHEKRLDIEKDVADLHKQNKTIGFVPTMGALHDGHLALVQRAINQNQVVVVSIFVNPNQFNNSEDLVNYPRTLDADIKLLSKLSKDIIVFAPGDPIEVYGNNLDSISYDFEGLENEMEGKFRPGHFDGVGTVLKHFFTIVSPTRAYFGEKDFQQLQIVKKLVEIEKMSVEIVGCPIYREESGLALSSRNKRLNKTQLQEAPLIYKTLQQVKNDFGTKSVLSLTAWISKQFEANETLELEYFQIAKISDLKSIQRKQKNTKYRAFIAVFAGEVRLIDNIALN</sequence>
<dbReference type="Gene3D" id="3.40.50.620">
    <property type="entry name" value="HUPs"/>
    <property type="match status" value="1"/>
</dbReference>
<organism evidence="9 10">
    <name type="scientific">Aquimarina litoralis</name>
    <dbReference type="NCBI Taxonomy" id="584605"/>
    <lineage>
        <taxon>Bacteria</taxon>
        <taxon>Pseudomonadati</taxon>
        <taxon>Bacteroidota</taxon>
        <taxon>Flavobacteriia</taxon>
        <taxon>Flavobacteriales</taxon>
        <taxon>Flavobacteriaceae</taxon>
        <taxon>Aquimarina</taxon>
    </lineage>
</organism>
<reference evidence="10" key="1">
    <citation type="journal article" date="2019" name="Int. J. Syst. Evol. Microbiol.">
        <title>The Global Catalogue of Microorganisms (GCM) 10K type strain sequencing project: providing services to taxonomists for standard genome sequencing and annotation.</title>
        <authorList>
            <consortium name="The Broad Institute Genomics Platform"/>
            <consortium name="The Broad Institute Genome Sequencing Center for Infectious Disease"/>
            <person name="Wu L."/>
            <person name="Ma J."/>
        </authorList>
    </citation>
    <scope>NUCLEOTIDE SEQUENCE [LARGE SCALE GENOMIC DNA]</scope>
    <source>
        <strain evidence="10">JCM 15974</strain>
    </source>
</reference>
<dbReference type="PANTHER" id="PTHR21299">
    <property type="entry name" value="CYTIDYLATE KINASE/PANTOATE-BETA-ALANINE LIGASE"/>
    <property type="match status" value="1"/>
</dbReference>
<gene>
    <name evidence="8 9" type="primary">panC</name>
    <name evidence="9" type="ORF">GCM10009430_04560</name>
</gene>
<keyword evidence="5 8" id="KW-0547">Nucleotide-binding</keyword>
<comment type="caution">
    <text evidence="9">The sequence shown here is derived from an EMBL/GenBank/DDBJ whole genome shotgun (WGS) entry which is preliminary data.</text>
</comment>
<evidence type="ECO:0000256" key="8">
    <source>
        <dbReference type="HAMAP-Rule" id="MF_00158"/>
    </source>
</evidence>
<evidence type="ECO:0000256" key="4">
    <source>
        <dbReference type="ARBA" id="ARBA00022655"/>
    </source>
</evidence>
<dbReference type="NCBIfam" id="TIGR00018">
    <property type="entry name" value="panC"/>
    <property type="match status" value="1"/>
</dbReference>
<feature type="binding site" evidence="8">
    <location>
        <begin position="30"/>
        <end position="37"/>
    </location>
    <ligand>
        <name>ATP</name>
        <dbReference type="ChEBI" id="CHEBI:30616"/>
    </ligand>
</feature>
<feature type="binding site" evidence="8">
    <location>
        <position position="61"/>
    </location>
    <ligand>
        <name>beta-alanine</name>
        <dbReference type="ChEBI" id="CHEBI:57966"/>
    </ligand>
</feature>
<dbReference type="InterPro" id="IPR042176">
    <property type="entry name" value="Pantoate_ligase_C"/>
</dbReference>
<keyword evidence="10" id="KW-1185">Reference proteome</keyword>
<evidence type="ECO:0000313" key="10">
    <source>
        <dbReference type="Proteomes" id="UP001501758"/>
    </source>
</evidence>
<dbReference type="PANTHER" id="PTHR21299:SF1">
    <property type="entry name" value="PANTOATE--BETA-ALANINE LIGASE"/>
    <property type="match status" value="1"/>
</dbReference>
<dbReference type="Proteomes" id="UP001501758">
    <property type="component" value="Unassembled WGS sequence"/>
</dbReference>
<comment type="subunit">
    <text evidence="8">Homodimer.</text>
</comment>
<evidence type="ECO:0000256" key="6">
    <source>
        <dbReference type="ARBA" id="ARBA00022840"/>
    </source>
</evidence>
<keyword evidence="6 8" id="KW-0067">ATP-binding</keyword>
<dbReference type="SUPFAM" id="SSF52374">
    <property type="entry name" value="Nucleotidylyl transferase"/>
    <property type="match status" value="1"/>
</dbReference>
<evidence type="ECO:0000256" key="3">
    <source>
        <dbReference type="ARBA" id="ARBA00022598"/>
    </source>
</evidence>
<name>A0ABP3TMV9_9FLAO</name>
<keyword evidence="4 8" id="KW-0566">Pantothenate biosynthesis</keyword>
<feature type="binding site" evidence="8">
    <location>
        <begin position="150"/>
        <end position="153"/>
    </location>
    <ligand>
        <name>ATP</name>
        <dbReference type="ChEBI" id="CHEBI:30616"/>
    </ligand>
</feature>
<dbReference type="Gene3D" id="3.30.1300.10">
    <property type="entry name" value="Pantoate-beta-alanine ligase, C-terminal domain"/>
    <property type="match status" value="1"/>
</dbReference>
<proteinExistence type="inferred from homology"/>
<dbReference type="EC" id="6.3.2.1" evidence="8"/>
<comment type="miscellaneous">
    <text evidence="8">The reaction proceeds by a bi uni uni bi ping pong mechanism.</text>
</comment>
<protein>
    <recommendedName>
        <fullName evidence="8">Pantothenate synthetase</fullName>
        <shortName evidence="8">PS</shortName>
        <ecNumber evidence="8">6.3.2.1</ecNumber>
    </recommendedName>
    <alternativeName>
        <fullName evidence="8">Pantoate--beta-alanine ligase</fullName>
    </alternativeName>
    <alternativeName>
        <fullName evidence="8">Pantoate-activating enzyme</fullName>
    </alternativeName>
</protein>
<keyword evidence="3 8" id="KW-0436">Ligase</keyword>
<feature type="binding site" evidence="8">
    <location>
        <position position="61"/>
    </location>
    <ligand>
        <name>(R)-pantoate</name>
        <dbReference type="ChEBI" id="CHEBI:15980"/>
    </ligand>
</feature>
<accession>A0ABP3TMV9</accession>
<evidence type="ECO:0000256" key="1">
    <source>
        <dbReference type="ARBA" id="ARBA00004990"/>
    </source>
</evidence>
<evidence type="ECO:0000256" key="7">
    <source>
        <dbReference type="ARBA" id="ARBA00048258"/>
    </source>
</evidence>
<feature type="binding site" evidence="8">
    <location>
        <position position="156"/>
    </location>
    <ligand>
        <name>(R)-pantoate</name>
        <dbReference type="ChEBI" id="CHEBI:15980"/>
    </ligand>
</feature>
<evidence type="ECO:0000256" key="5">
    <source>
        <dbReference type="ARBA" id="ARBA00022741"/>
    </source>
</evidence>
<comment type="function">
    <text evidence="8">Catalyzes the condensation of pantoate with beta-alanine in an ATP-dependent reaction via a pantoyl-adenylate intermediate.</text>
</comment>